<evidence type="ECO:0000313" key="3">
    <source>
        <dbReference type="EMBL" id="KLT44629.1"/>
    </source>
</evidence>
<dbReference type="Proteomes" id="UP000053611">
    <property type="component" value="Unassembled WGS sequence"/>
</dbReference>
<dbReference type="RefSeq" id="XP_018281120.1">
    <property type="nucleotide sequence ID" value="XM_018422295.1"/>
</dbReference>
<reference evidence="3 4" key="1">
    <citation type="submission" date="2015-03" db="EMBL/GenBank/DDBJ databases">
        <title>Genomics and transcriptomics of the oil-accumulating basidiomycete yeast T. oleaginosus allow insights into substrate utilization and the diverse evolutionary trajectories of mating systems in fungi.</title>
        <authorList>
            <consortium name="DOE Joint Genome Institute"/>
            <person name="Kourist R."/>
            <person name="Kracht O."/>
            <person name="Bracharz F."/>
            <person name="Lipzen A."/>
            <person name="Nolan M."/>
            <person name="Ohm R."/>
            <person name="Grigoriev I."/>
            <person name="Sun S."/>
            <person name="Heitman J."/>
            <person name="Bruck T."/>
            <person name="Nowrousian M."/>
        </authorList>
    </citation>
    <scope>NUCLEOTIDE SEQUENCE [LARGE SCALE GENOMIC DNA]</scope>
    <source>
        <strain evidence="3 4">IBC0246</strain>
    </source>
</reference>
<sequence>MPMPTSPPPTPANGHPYSPSAGDSLRPSALNGIRRYLLSRDLKLLSPTRAVPTKPCARCLSVNIRCEDVALKIGHIANGLPQADSTYHLHIMGCGPCRAAGRTCSFAGTATLATKPRSTSPPPSTSLEKRKRDSQSPSGSPSSKTSRLRSPFNPTQPISHSGPSASTSSAPNNAQTLQAKVTGLFTQLADAKSKRRATAAVVEDRRQAVQVAFAELRDAQRELEQKNSTVADIEARFAQAQAALVAFDQQAAAMARQRGDGYRSALAAALEESTNLDNSLCDISGVFAEPDSD</sequence>
<feature type="compositionally biased region" description="Pro residues" evidence="2">
    <location>
        <begin position="1"/>
        <end position="11"/>
    </location>
</feature>
<keyword evidence="1" id="KW-0175">Coiled coil</keyword>
<organism evidence="3 4">
    <name type="scientific">Cutaneotrichosporon oleaginosum</name>
    <dbReference type="NCBI Taxonomy" id="879819"/>
    <lineage>
        <taxon>Eukaryota</taxon>
        <taxon>Fungi</taxon>
        <taxon>Dikarya</taxon>
        <taxon>Basidiomycota</taxon>
        <taxon>Agaricomycotina</taxon>
        <taxon>Tremellomycetes</taxon>
        <taxon>Trichosporonales</taxon>
        <taxon>Trichosporonaceae</taxon>
        <taxon>Cutaneotrichosporon</taxon>
    </lineage>
</organism>
<keyword evidence="4" id="KW-1185">Reference proteome</keyword>
<evidence type="ECO:0000313" key="4">
    <source>
        <dbReference type="Proteomes" id="UP000053611"/>
    </source>
</evidence>
<feature type="region of interest" description="Disordered" evidence="2">
    <location>
        <begin position="112"/>
        <end position="171"/>
    </location>
</feature>
<protein>
    <submittedName>
        <fullName evidence="3">Uncharacterized protein</fullName>
    </submittedName>
</protein>
<proteinExistence type="predicted"/>
<feature type="coiled-coil region" evidence="1">
    <location>
        <begin position="206"/>
        <end position="243"/>
    </location>
</feature>
<feature type="compositionally biased region" description="Low complexity" evidence="2">
    <location>
        <begin position="135"/>
        <end position="171"/>
    </location>
</feature>
<evidence type="ECO:0000256" key="2">
    <source>
        <dbReference type="SAM" id="MobiDB-lite"/>
    </source>
</evidence>
<name>A0A0J1B9U3_9TREE</name>
<gene>
    <name evidence="3" type="ORF">CC85DRAFT_283271</name>
</gene>
<dbReference type="EMBL" id="KQ087185">
    <property type="protein sequence ID" value="KLT44629.1"/>
    <property type="molecule type" value="Genomic_DNA"/>
</dbReference>
<dbReference type="AlphaFoldDB" id="A0A0J1B9U3"/>
<feature type="region of interest" description="Disordered" evidence="2">
    <location>
        <begin position="1"/>
        <end position="24"/>
    </location>
</feature>
<evidence type="ECO:0000256" key="1">
    <source>
        <dbReference type="SAM" id="Coils"/>
    </source>
</evidence>
<accession>A0A0J1B9U3</accession>
<dbReference type="GeneID" id="28982898"/>